<keyword evidence="2" id="KW-1185">Reference proteome</keyword>
<dbReference type="eggNOG" id="ENOG502ZDYQ">
    <property type="taxonomic scope" value="Bacteria"/>
</dbReference>
<gene>
    <name evidence="1" type="ordered locus">Ftrac_1096</name>
</gene>
<dbReference type="Gene3D" id="3.40.50.880">
    <property type="match status" value="1"/>
</dbReference>
<accession>E4TUY6</accession>
<organism evidence="1 2">
    <name type="scientific">Marivirga tractuosa (strain ATCC 23168 / DSM 4126 / NBRC 15989 / NCIMB 1408 / VKM B-1430 / H-43)</name>
    <name type="common">Microscilla tractuosa</name>
    <name type="synonym">Flexibacter tractuosus</name>
    <dbReference type="NCBI Taxonomy" id="643867"/>
    <lineage>
        <taxon>Bacteria</taxon>
        <taxon>Pseudomonadati</taxon>
        <taxon>Bacteroidota</taxon>
        <taxon>Cytophagia</taxon>
        <taxon>Cytophagales</taxon>
        <taxon>Marivirgaceae</taxon>
        <taxon>Marivirga</taxon>
    </lineage>
</organism>
<dbReference type="HOGENOM" id="CLU_865350_0_0_10"/>
<evidence type="ECO:0000313" key="1">
    <source>
        <dbReference type="EMBL" id="ADR21091.1"/>
    </source>
</evidence>
<dbReference type="OrthoDB" id="6397329at2"/>
<dbReference type="EMBL" id="CP002349">
    <property type="protein sequence ID" value="ADR21091.1"/>
    <property type="molecule type" value="Genomic_DNA"/>
</dbReference>
<sequence>MHFNLRFIKYFLIILLLSSYQLFPQQVADLDFPIHIENPKYTGVETAIIGIDASHNNLHTLKTNFAPFAKLVKADGYQFISINKITEQILDSLNILVIANALDSSNVRNWRRPIANAFSENEIEIIEKWVKEGGSLLVIADHMPFAGATNDLAKKFGFVYEDGFVLKRGESSWPPDTYSKQEGNLFDTPLTQGIDSLAAFTGSALRPPKDATIIARFPETHTLLVSEVAWQFDESTVEKPTEDFVMGAIMNYGSGKVAFFTEAAMFTAQIVQDQYKVGFNSPLAPQNMQFVLNTIHWLDNGRLADRK</sequence>
<dbReference type="KEGG" id="mtt:Ftrac_1096"/>
<protein>
    <submittedName>
        <fullName evidence="1">ABC-type uncharacterized transport system</fullName>
    </submittedName>
</protein>
<dbReference type="AlphaFoldDB" id="E4TUY6"/>
<dbReference type="STRING" id="643867.Ftrac_1096"/>
<dbReference type="SUPFAM" id="SSF52317">
    <property type="entry name" value="Class I glutamine amidotransferase-like"/>
    <property type="match status" value="1"/>
</dbReference>
<reference evidence="1 2" key="1">
    <citation type="journal article" date="2011" name="Stand. Genomic Sci.">
        <title>Complete genome sequence of Marivirga tractuosa type strain (H-43).</title>
        <authorList>
            <person name="Pagani I."/>
            <person name="Chertkov O."/>
            <person name="Lapidus A."/>
            <person name="Lucas S."/>
            <person name="Del Rio T.G."/>
            <person name="Tice H."/>
            <person name="Copeland A."/>
            <person name="Cheng J.F."/>
            <person name="Nolan M."/>
            <person name="Saunders E."/>
            <person name="Pitluck S."/>
            <person name="Held B."/>
            <person name="Goodwin L."/>
            <person name="Liolios K."/>
            <person name="Ovchinikova G."/>
            <person name="Ivanova N."/>
            <person name="Mavromatis K."/>
            <person name="Pati A."/>
            <person name="Chen A."/>
            <person name="Palaniappan K."/>
            <person name="Land M."/>
            <person name="Hauser L."/>
            <person name="Jeffries C.D."/>
            <person name="Detter J.C."/>
            <person name="Han C."/>
            <person name="Tapia R."/>
            <person name="Ngatchou-Djao O.D."/>
            <person name="Rohde M."/>
            <person name="Goker M."/>
            <person name="Spring S."/>
            <person name="Sikorski J."/>
            <person name="Woyke T."/>
            <person name="Bristow J."/>
            <person name="Eisen J.A."/>
            <person name="Markowitz V."/>
            <person name="Hugenholtz P."/>
            <person name="Klenk H.P."/>
            <person name="Kyrpides N.C."/>
        </authorList>
    </citation>
    <scope>NUCLEOTIDE SEQUENCE [LARGE SCALE GENOMIC DNA]</scope>
    <source>
        <strain evidence="2">ATCC 23168 / DSM 4126 / NBRC 15989 / NCIMB 1408 / VKM B-1430 / H-43</strain>
    </source>
</reference>
<dbReference type="InterPro" id="IPR029062">
    <property type="entry name" value="Class_I_gatase-like"/>
</dbReference>
<name>E4TUY6_MARTH</name>
<proteinExistence type="predicted"/>
<dbReference type="Proteomes" id="UP000008720">
    <property type="component" value="Chromosome"/>
</dbReference>
<evidence type="ECO:0000313" key="2">
    <source>
        <dbReference type="Proteomes" id="UP000008720"/>
    </source>
</evidence>